<feature type="domain" description="Thioredoxin" evidence="12">
    <location>
        <begin position="531"/>
        <end position="648"/>
    </location>
</feature>
<dbReference type="GO" id="GO:0009742">
    <property type="term" value="P:brassinosteroid mediated signaling pathway"/>
    <property type="evidence" value="ECO:0007669"/>
    <property type="project" value="UniProtKB-KW"/>
</dbReference>
<evidence type="ECO:0000313" key="14">
    <source>
        <dbReference type="Proteomes" id="UP000729402"/>
    </source>
</evidence>
<keyword evidence="3" id="KW-0433">Leucine-rich repeat</keyword>
<evidence type="ECO:0000256" key="4">
    <source>
        <dbReference type="ARBA" id="ARBA00022626"/>
    </source>
</evidence>
<dbReference type="AlphaFoldDB" id="A0A8J5R1Y1"/>
<dbReference type="FunFam" id="3.80.10.10:FF:000111">
    <property type="entry name" value="LRR receptor-like serine/threonine-protein kinase ERECTA"/>
    <property type="match status" value="1"/>
</dbReference>
<dbReference type="GO" id="GO:0005524">
    <property type="term" value="F:ATP binding"/>
    <property type="evidence" value="ECO:0007669"/>
    <property type="project" value="UniProtKB-KW"/>
</dbReference>
<evidence type="ECO:0000313" key="13">
    <source>
        <dbReference type="EMBL" id="KAG8043601.1"/>
    </source>
</evidence>
<keyword evidence="4" id="KW-1070">Brassinosteroid signaling pathway</keyword>
<proteinExistence type="inferred from homology"/>
<dbReference type="InterPro" id="IPR001611">
    <property type="entry name" value="Leu-rich_rpt"/>
</dbReference>
<evidence type="ECO:0000256" key="1">
    <source>
        <dbReference type="ARBA" id="ARBA00004167"/>
    </source>
</evidence>
<accession>A0A8J5R1Y1</accession>
<evidence type="ECO:0000256" key="8">
    <source>
        <dbReference type="ARBA" id="ARBA00022840"/>
    </source>
</evidence>
<reference evidence="13" key="1">
    <citation type="journal article" date="2021" name="bioRxiv">
        <title>Whole Genome Assembly and Annotation of Northern Wild Rice, Zizania palustris L., Supports a Whole Genome Duplication in the Zizania Genus.</title>
        <authorList>
            <person name="Haas M."/>
            <person name="Kono T."/>
            <person name="Macchietto M."/>
            <person name="Millas R."/>
            <person name="McGilp L."/>
            <person name="Shao M."/>
            <person name="Duquette J."/>
            <person name="Hirsch C.N."/>
            <person name="Kimball J."/>
        </authorList>
    </citation>
    <scope>NUCLEOTIDE SEQUENCE</scope>
    <source>
        <tissue evidence="13">Fresh leaf tissue</tissue>
    </source>
</reference>
<dbReference type="EMBL" id="JAAALK010000953">
    <property type="protein sequence ID" value="KAG8043601.1"/>
    <property type="molecule type" value="Genomic_DNA"/>
</dbReference>
<keyword evidence="9" id="KW-1133">Transmembrane helix</keyword>
<dbReference type="PANTHER" id="PTHR48062:SF72">
    <property type="entry name" value="GENOME ASSEMBLY, CHROMOSOME: II"/>
    <property type="match status" value="1"/>
</dbReference>
<evidence type="ECO:0000259" key="12">
    <source>
        <dbReference type="PROSITE" id="PS51352"/>
    </source>
</evidence>
<evidence type="ECO:0000256" key="2">
    <source>
        <dbReference type="ARBA" id="ARBA00009592"/>
    </source>
</evidence>
<organism evidence="13 14">
    <name type="scientific">Zizania palustris</name>
    <name type="common">Northern wild rice</name>
    <dbReference type="NCBI Taxonomy" id="103762"/>
    <lineage>
        <taxon>Eukaryota</taxon>
        <taxon>Viridiplantae</taxon>
        <taxon>Streptophyta</taxon>
        <taxon>Embryophyta</taxon>
        <taxon>Tracheophyta</taxon>
        <taxon>Spermatophyta</taxon>
        <taxon>Magnoliopsida</taxon>
        <taxon>Liliopsida</taxon>
        <taxon>Poales</taxon>
        <taxon>Poaceae</taxon>
        <taxon>BOP clade</taxon>
        <taxon>Oryzoideae</taxon>
        <taxon>Oryzeae</taxon>
        <taxon>Zizaniinae</taxon>
        <taxon>Zizania</taxon>
    </lineage>
</organism>
<dbReference type="CDD" id="cd02947">
    <property type="entry name" value="TRX_family"/>
    <property type="match status" value="1"/>
</dbReference>
<comment type="similarity">
    <text evidence="2">Belongs to the RLP family.</text>
</comment>
<evidence type="ECO:0000256" key="5">
    <source>
        <dbReference type="ARBA" id="ARBA00022692"/>
    </source>
</evidence>
<dbReference type="PANTHER" id="PTHR48062">
    <property type="entry name" value="RECEPTOR-LIKE PROTEIN 14"/>
    <property type="match status" value="1"/>
</dbReference>
<gene>
    <name evidence="13" type="ORF">GUJ93_ZPchr0458g22593</name>
</gene>
<keyword evidence="10" id="KW-0472">Membrane</keyword>
<sequence>MPSCMLTDYPALKTLKISKNKLGGPILGGKNHLSIKWDLYLDGNEFEGTLPRYLTADFDAYGTMDLHDNKLSGKLDFSLWNLSSLCTLSLAGNSLTGEIHPSICNFTRIMFLDLSYNNLSGPMPNCSTALELEFMSVSQNFLSGHILPNSFFNSSTVMGLDLSHNQFTGNIEWVQYLGEIMYLSLGSNRFEGQISPGFCQLQSLRILDLSNNSLSGPLPPCIGNISFEHSPFGIFYWSLICEHRFRYPVFNYVGCYEQRGFSFRTKGNIYVYKRNFINWMSGIDLSANMLSGEIPWELGNLRHIKALNLSYNVFAGSIPVTFANMSSVESLDLSHNRLSGAIPWQLTRLSSLSVFSVVYNNLSGCIPDSGQFTSFDMDSYKGNSLLHAASERGECIPSSGPVGFACRESCPLDAVSTPFDLDRMEREGLFADVSWKEKRLHVHLVTPCNSDRRAPERLIDLLARGVEAPLPRRRPDPRPRVVPERRALLLGGRIRGSIPRGFISSVPILESRDQGEEGRGFCSCFLGHMDIPQHQGVGNSKVVNVEKEEAWDLFINQASNEGRPVVAHFGASWCVTSLSMNYKFEELAQTHPEILFLYVDVDDVLSVSAKLGVKAMPTFFLIKGKEVVKKIVGANPDEVKKMADASAESFGTTPTDIVVE</sequence>
<dbReference type="InterPro" id="IPR013766">
    <property type="entry name" value="Thioredoxin_domain"/>
</dbReference>
<protein>
    <recommendedName>
        <fullName evidence="12">Thioredoxin domain-containing protein</fullName>
    </recommendedName>
</protein>
<dbReference type="Pfam" id="PF00085">
    <property type="entry name" value="Thioredoxin"/>
    <property type="match status" value="1"/>
</dbReference>
<keyword evidence="8" id="KW-0067">ATP-binding</keyword>
<name>A0A8J5R1Y1_ZIZPA</name>
<keyword evidence="6" id="KW-0677">Repeat</keyword>
<keyword evidence="11" id="KW-0325">Glycoprotein</keyword>
<evidence type="ECO:0000256" key="10">
    <source>
        <dbReference type="ARBA" id="ARBA00023136"/>
    </source>
</evidence>
<evidence type="ECO:0000256" key="6">
    <source>
        <dbReference type="ARBA" id="ARBA00022737"/>
    </source>
</evidence>
<dbReference type="GO" id="GO:0016020">
    <property type="term" value="C:membrane"/>
    <property type="evidence" value="ECO:0007669"/>
    <property type="project" value="UniProtKB-SubCell"/>
</dbReference>
<reference evidence="13" key="2">
    <citation type="submission" date="2021-02" db="EMBL/GenBank/DDBJ databases">
        <authorList>
            <person name="Kimball J.A."/>
            <person name="Haas M.W."/>
            <person name="Macchietto M."/>
            <person name="Kono T."/>
            <person name="Duquette J."/>
            <person name="Shao M."/>
        </authorList>
    </citation>
    <scope>NUCLEOTIDE SEQUENCE</scope>
    <source>
        <tissue evidence="13">Fresh leaf tissue</tissue>
    </source>
</reference>
<comment type="caution">
    <text evidence="13">The sequence shown here is derived from an EMBL/GenBank/DDBJ whole genome shotgun (WGS) entry which is preliminary data.</text>
</comment>
<evidence type="ECO:0000256" key="3">
    <source>
        <dbReference type="ARBA" id="ARBA00022614"/>
    </source>
</evidence>
<dbReference type="Proteomes" id="UP000729402">
    <property type="component" value="Unassembled WGS sequence"/>
</dbReference>
<evidence type="ECO:0000256" key="11">
    <source>
        <dbReference type="ARBA" id="ARBA00023180"/>
    </source>
</evidence>
<dbReference type="InterPro" id="IPR051502">
    <property type="entry name" value="RLP_Defense_Trigger"/>
</dbReference>
<keyword evidence="7" id="KW-0547">Nucleotide-binding</keyword>
<dbReference type="OrthoDB" id="4691307at2759"/>
<evidence type="ECO:0000256" key="9">
    <source>
        <dbReference type="ARBA" id="ARBA00022989"/>
    </source>
</evidence>
<evidence type="ECO:0000256" key="7">
    <source>
        <dbReference type="ARBA" id="ARBA00022741"/>
    </source>
</evidence>
<dbReference type="PROSITE" id="PS51352">
    <property type="entry name" value="THIOREDOXIN_2"/>
    <property type="match status" value="1"/>
</dbReference>
<comment type="subcellular location">
    <subcellularLocation>
        <location evidence="1">Membrane</location>
        <topology evidence="1">Single-pass membrane protein</topology>
    </subcellularLocation>
</comment>
<dbReference type="Pfam" id="PF00560">
    <property type="entry name" value="LRR_1"/>
    <property type="match status" value="3"/>
</dbReference>
<keyword evidence="5" id="KW-0812">Transmembrane</keyword>
<keyword evidence="14" id="KW-1185">Reference proteome</keyword>